<reference evidence="13" key="2">
    <citation type="submission" date="2021-04" db="EMBL/GenBank/DDBJ databases">
        <title>Isolation and genomic analysis of the ibuprofen-degrading bacterium Sphingomonas strain MPO218.</title>
        <authorList>
            <person name="Aulestia M."/>
            <person name="Flores A."/>
            <person name="Mangas E.L."/>
            <person name="Perez-Pulido A.J."/>
            <person name="Santero E."/>
            <person name="Camacho E.M."/>
        </authorList>
    </citation>
    <scope>NUCLEOTIDE SEQUENCE</scope>
    <source>
        <strain evidence="13">MPO218</strain>
    </source>
</reference>
<feature type="binding site" evidence="10">
    <location>
        <begin position="109"/>
        <end position="119"/>
    </location>
    <ligand>
        <name>ATP</name>
        <dbReference type="ChEBI" id="CHEBI:30616"/>
    </ligand>
</feature>
<comment type="pathway">
    <text evidence="10">Isoprenoid biosynthesis; isopentenyl diphosphate biosynthesis via DXP pathway; isopentenyl diphosphate from 1-deoxy-D-xylulose 5-phosphate: step 3/6.</text>
</comment>
<keyword evidence="8 10" id="KW-0414">Isoprene biosynthesis</keyword>
<dbReference type="InterPro" id="IPR036554">
    <property type="entry name" value="GHMP_kinase_C_sf"/>
</dbReference>
<dbReference type="AlphaFoldDB" id="A0A975D824"/>
<dbReference type="Pfam" id="PF08544">
    <property type="entry name" value="GHMP_kinases_C"/>
    <property type="match status" value="1"/>
</dbReference>
<evidence type="ECO:0000313" key="14">
    <source>
        <dbReference type="Proteomes" id="UP000664914"/>
    </source>
</evidence>
<dbReference type="InterPro" id="IPR020568">
    <property type="entry name" value="Ribosomal_Su5_D2-typ_SF"/>
</dbReference>
<comment type="catalytic activity">
    <reaction evidence="10">
        <text>4-CDP-2-C-methyl-D-erythritol + ATP = 4-CDP-2-C-methyl-D-erythritol 2-phosphate + ADP + H(+)</text>
        <dbReference type="Rhea" id="RHEA:18437"/>
        <dbReference type="ChEBI" id="CHEBI:15378"/>
        <dbReference type="ChEBI" id="CHEBI:30616"/>
        <dbReference type="ChEBI" id="CHEBI:57823"/>
        <dbReference type="ChEBI" id="CHEBI:57919"/>
        <dbReference type="ChEBI" id="CHEBI:456216"/>
        <dbReference type="EC" id="2.7.1.148"/>
    </reaction>
</comment>
<dbReference type="SUPFAM" id="SSF55060">
    <property type="entry name" value="GHMP Kinase, C-terminal domain"/>
    <property type="match status" value="1"/>
</dbReference>
<proteinExistence type="inferred from homology"/>
<feature type="domain" description="GHMP kinase N-terminal" evidence="11">
    <location>
        <begin position="81"/>
        <end position="157"/>
    </location>
</feature>
<evidence type="ECO:0000256" key="9">
    <source>
        <dbReference type="ARBA" id="ARBA00032554"/>
    </source>
</evidence>
<dbReference type="InterPro" id="IPR013750">
    <property type="entry name" value="GHMP_kinase_C_dom"/>
</dbReference>
<dbReference type="SUPFAM" id="SSF54211">
    <property type="entry name" value="Ribosomal protein S5 domain 2-like"/>
    <property type="match status" value="1"/>
</dbReference>
<evidence type="ECO:0000256" key="3">
    <source>
        <dbReference type="ARBA" id="ARBA00017473"/>
    </source>
</evidence>
<evidence type="ECO:0000313" key="13">
    <source>
        <dbReference type="EMBL" id="QTH24011.1"/>
    </source>
</evidence>
<evidence type="ECO:0000256" key="8">
    <source>
        <dbReference type="ARBA" id="ARBA00023229"/>
    </source>
</evidence>
<reference evidence="13" key="1">
    <citation type="submission" date="2020-07" db="EMBL/GenBank/DDBJ databases">
        <authorList>
            <person name="Camacho E."/>
        </authorList>
    </citation>
    <scope>NUCLEOTIDE SEQUENCE</scope>
    <source>
        <strain evidence="13">MPO218</strain>
    </source>
</reference>
<dbReference type="PANTHER" id="PTHR43527">
    <property type="entry name" value="4-DIPHOSPHOCYTIDYL-2-C-METHYL-D-ERYTHRITOL KINASE, CHLOROPLASTIC"/>
    <property type="match status" value="1"/>
</dbReference>
<keyword evidence="4 10" id="KW-0808">Transferase</keyword>
<dbReference type="Gene3D" id="3.30.70.890">
    <property type="entry name" value="GHMP kinase, C-terminal domain"/>
    <property type="match status" value="1"/>
</dbReference>
<evidence type="ECO:0000256" key="4">
    <source>
        <dbReference type="ARBA" id="ARBA00022679"/>
    </source>
</evidence>
<dbReference type="GO" id="GO:0019288">
    <property type="term" value="P:isopentenyl diphosphate biosynthetic process, methylerythritol 4-phosphate pathway"/>
    <property type="evidence" value="ECO:0007669"/>
    <property type="project" value="UniProtKB-UniRule"/>
</dbReference>
<dbReference type="RefSeq" id="WP_208634133.1">
    <property type="nucleotide sequence ID" value="NZ_CP059319.1"/>
</dbReference>
<gene>
    <name evidence="10" type="primary">ispE</name>
    <name evidence="13" type="ORF">HRJ34_11155</name>
</gene>
<evidence type="ECO:0000256" key="1">
    <source>
        <dbReference type="ARBA" id="ARBA00009684"/>
    </source>
</evidence>
<dbReference type="Gene3D" id="3.30.230.10">
    <property type="match status" value="1"/>
</dbReference>
<dbReference type="InterPro" id="IPR004424">
    <property type="entry name" value="IspE"/>
</dbReference>
<protein>
    <recommendedName>
        <fullName evidence="3 10">4-diphosphocytidyl-2-C-methyl-D-erythritol kinase</fullName>
        <shortName evidence="10">CMK</shortName>
        <ecNumber evidence="2 10">2.7.1.148</ecNumber>
    </recommendedName>
    <alternativeName>
        <fullName evidence="9 10">4-(cytidine-5'-diphospho)-2-C-methyl-D-erythritol kinase</fullName>
    </alternativeName>
</protein>
<dbReference type="PIRSF" id="PIRSF010376">
    <property type="entry name" value="IspE"/>
    <property type="match status" value="1"/>
</dbReference>
<keyword evidence="7 10" id="KW-0067">ATP-binding</keyword>
<dbReference type="EC" id="2.7.1.148" evidence="2 10"/>
<accession>A0A975D824</accession>
<evidence type="ECO:0000256" key="2">
    <source>
        <dbReference type="ARBA" id="ARBA00012052"/>
    </source>
</evidence>
<comment type="function">
    <text evidence="10">Catalyzes the phosphorylation of the position 2 hydroxy group of 4-diphosphocytidyl-2C-methyl-D-erythritol.</text>
</comment>
<feature type="active site" evidence="10">
    <location>
        <position position="23"/>
    </location>
</feature>
<dbReference type="EMBL" id="CP059319">
    <property type="protein sequence ID" value="QTH24011.1"/>
    <property type="molecule type" value="Genomic_DNA"/>
</dbReference>
<keyword evidence="6 10" id="KW-0418">Kinase</keyword>
<keyword evidence="5 10" id="KW-0547">Nucleotide-binding</keyword>
<organism evidence="13 14">
    <name type="scientific">Rhizorhabdus wittichii</name>
    <dbReference type="NCBI Taxonomy" id="160791"/>
    <lineage>
        <taxon>Bacteria</taxon>
        <taxon>Pseudomonadati</taxon>
        <taxon>Pseudomonadota</taxon>
        <taxon>Alphaproteobacteria</taxon>
        <taxon>Sphingomonadales</taxon>
        <taxon>Sphingomonadaceae</taxon>
        <taxon>Rhizorhabdus</taxon>
    </lineage>
</organism>
<feature type="active site" evidence="10">
    <location>
        <position position="151"/>
    </location>
</feature>
<dbReference type="GO" id="GO:0005524">
    <property type="term" value="F:ATP binding"/>
    <property type="evidence" value="ECO:0007669"/>
    <property type="project" value="UniProtKB-UniRule"/>
</dbReference>
<dbReference type="HAMAP" id="MF_00061">
    <property type="entry name" value="IspE"/>
    <property type="match status" value="1"/>
</dbReference>
<evidence type="ECO:0000256" key="10">
    <source>
        <dbReference type="HAMAP-Rule" id="MF_00061"/>
    </source>
</evidence>
<dbReference type="Pfam" id="PF00288">
    <property type="entry name" value="GHMP_kinases_N"/>
    <property type="match status" value="1"/>
</dbReference>
<dbReference type="PANTHER" id="PTHR43527:SF2">
    <property type="entry name" value="4-DIPHOSPHOCYTIDYL-2-C-METHYL-D-ERYTHRITOL KINASE, CHLOROPLASTIC"/>
    <property type="match status" value="1"/>
</dbReference>
<name>A0A975D824_9SPHN</name>
<dbReference type="GO" id="GO:0050515">
    <property type="term" value="F:4-(cytidine 5'-diphospho)-2-C-methyl-D-erythritol kinase activity"/>
    <property type="evidence" value="ECO:0007669"/>
    <property type="project" value="UniProtKB-UniRule"/>
</dbReference>
<evidence type="ECO:0000256" key="6">
    <source>
        <dbReference type="ARBA" id="ARBA00022777"/>
    </source>
</evidence>
<evidence type="ECO:0000259" key="12">
    <source>
        <dbReference type="Pfam" id="PF08544"/>
    </source>
</evidence>
<dbReference type="NCBIfam" id="NF011202">
    <property type="entry name" value="PRK14608.1"/>
    <property type="match status" value="1"/>
</dbReference>
<evidence type="ECO:0000256" key="5">
    <source>
        <dbReference type="ARBA" id="ARBA00022741"/>
    </source>
</evidence>
<dbReference type="InterPro" id="IPR006204">
    <property type="entry name" value="GHMP_kinase_N_dom"/>
</dbReference>
<sequence>MTAGSGHRWPEPSMHPTEIAYAKINLALHVRRRRADGYHDIETIFAFAEHGDIVAAEPGPARLMLAGPFAPALAGEDPEDNLVMRAADGLCALADKRARPAIRLDKRLPVAAGIGGGSADAAAVLRLLGRAYGIAADDPRVMTLAATLGADVPACVRSATVRGDGRGDRLESIAADGLHGLPLLLVNPRVALPTGPVFAAWDRVDRGPLAPGDPLAAALAGRNDLEAPATLLHPVIGEVVTLLAAQPGAILARMSGSGATCFALFGSEADRDAADRALADRRPDWWRLTSRLR</sequence>
<evidence type="ECO:0000256" key="7">
    <source>
        <dbReference type="ARBA" id="ARBA00022840"/>
    </source>
</evidence>
<comment type="similarity">
    <text evidence="1 10">Belongs to the GHMP kinase family. IspE subfamily.</text>
</comment>
<dbReference type="Proteomes" id="UP000664914">
    <property type="component" value="Chromosome"/>
</dbReference>
<dbReference type="GO" id="GO:0016114">
    <property type="term" value="P:terpenoid biosynthetic process"/>
    <property type="evidence" value="ECO:0007669"/>
    <property type="project" value="InterPro"/>
</dbReference>
<dbReference type="InterPro" id="IPR014721">
    <property type="entry name" value="Ribsml_uS5_D2-typ_fold_subgr"/>
</dbReference>
<feature type="domain" description="GHMP kinase C-terminal" evidence="12">
    <location>
        <begin position="219"/>
        <end position="279"/>
    </location>
</feature>
<evidence type="ECO:0000259" key="11">
    <source>
        <dbReference type="Pfam" id="PF00288"/>
    </source>
</evidence>